<comment type="caution">
    <text evidence="11">The sequence shown here is derived from an EMBL/GenBank/DDBJ whole genome shotgun (WGS) entry which is preliminary data.</text>
</comment>
<keyword evidence="6 9" id="KW-0472">Membrane</keyword>
<evidence type="ECO:0000256" key="7">
    <source>
        <dbReference type="ARBA" id="ARBA00023170"/>
    </source>
</evidence>
<keyword evidence="4 9" id="KW-1133">Transmembrane helix</keyword>
<organism evidence="11 12">
    <name type="scientific">Dinothrombium tinctorium</name>
    <dbReference type="NCBI Taxonomy" id="1965070"/>
    <lineage>
        <taxon>Eukaryota</taxon>
        <taxon>Metazoa</taxon>
        <taxon>Ecdysozoa</taxon>
        <taxon>Arthropoda</taxon>
        <taxon>Chelicerata</taxon>
        <taxon>Arachnida</taxon>
        <taxon>Acari</taxon>
        <taxon>Acariformes</taxon>
        <taxon>Trombidiformes</taxon>
        <taxon>Prostigmata</taxon>
        <taxon>Anystina</taxon>
        <taxon>Parasitengona</taxon>
        <taxon>Trombidioidea</taxon>
        <taxon>Trombidiidae</taxon>
        <taxon>Dinothrombium</taxon>
    </lineage>
</organism>
<evidence type="ECO:0000259" key="10">
    <source>
        <dbReference type="PROSITE" id="PS50262"/>
    </source>
</evidence>
<dbReference type="AlphaFoldDB" id="A0A3S3PSD0"/>
<protein>
    <submittedName>
        <fullName evidence="11">[Phe13]-bombesin receptor-like protein</fullName>
    </submittedName>
</protein>
<evidence type="ECO:0000256" key="9">
    <source>
        <dbReference type="SAM" id="Phobius"/>
    </source>
</evidence>
<dbReference type="GO" id="GO:0008188">
    <property type="term" value="F:neuropeptide receptor activity"/>
    <property type="evidence" value="ECO:0007669"/>
    <property type="project" value="TreeGrafter"/>
</dbReference>
<name>A0A3S3PSD0_9ACAR</name>
<dbReference type="Pfam" id="PF00001">
    <property type="entry name" value="7tm_1"/>
    <property type="match status" value="1"/>
</dbReference>
<accession>A0A3S3PSD0</accession>
<evidence type="ECO:0000256" key="4">
    <source>
        <dbReference type="ARBA" id="ARBA00022989"/>
    </source>
</evidence>
<gene>
    <name evidence="11" type="ORF">B4U79_13638</name>
</gene>
<dbReference type="PRINTS" id="PR00237">
    <property type="entry name" value="GPCRRHODOPSN"/>
</dbReference>
<feature type="transmembrane region" description="Helical" evidence="9">
    <location>
        <begin position="76"/>
        <end position="101"/>
    </location>
</feature>
<keyword evidence="8" id="KW-0807">Transducer</keyword>
<dbReference type="PROSITE" id="PS50262">
    <property type="entry name" value="G_PROTEIN_RECEP_F1_2"/>
    <property type="match status" value="1"/>
</dbReference>
<feature type="transmembrane region" description="Helical" evidence="9">
    <location>
        <begin position="268"/>
        <end position="292"/>
    </location>
</feature>
<dbReference type="STRING" id="1965070.A0A3S3PSD0"/>
<dbReference type="GO" id="GO:0005886">
    <property type="term" value="C:plasma membrane"/>
    <property type="evidence" value="ECO:0007669"/>
    <property type="project" value="TreeGrafter"/>
</dbReference>
<dbReference type="Gene3D" id="1.20.1070.10">
    <property type="entry name" value="Rhodopsin 7-helix transmembrane proteins"/>
    <property type="match status" value="1"/>
</dbReference>
<dbReference type="EMBL" id="NCKU01000427">
    <property type="protein sequence ID" value="RWS15543.1"/>
    <property type="molecule type" value="Genomic_DNA"/>
</dbReference>
<evidence type="ECO:0000256" key="2">
    <source>
        <dbReference type="ARBA" id="ARBA00010663"/>
    </source>
</evidence>
<comment type="subcellular location">
    <subcellularLocation>
        <location evidence="1">Membrane</location>
        <topology evidence="1">Multi-pass membrane protein</topology>
    </subcellularLocation>
</comment>
<dbReference type="PANTHER" id="PTHR45695">
    <property type="entry name" value="LEUCOKININ RECEPTOR-RELATED"/>
    <property type="match status" value="1"/>
</dbReference>
<feature type="transmembrane region" description="Helical" evidence="9">
    <location>
        <begin position="155"/>
        <end position="181"/>
    </location>
</feature>
<evidence type="ECO:0000256" key="3">
    <source>
        <dbReference type="ARBA" id="ARBA00022692"/>
    </source>
</evidence>
<dbReference type="Proteomes" id="UP000285301">
    <property type="component" value="Unassembled WGS sequence"/>
</dbReference>
<dbReference type="InterPro" id="IPR017452">
    <property type="entry name" value="GPCR_Rhodpsn_7TM"/>
</dbReference>
<evidence type="ECO:0000313" key="11">
    <source>
        <dbReference type="EMBL" id="RWS15543.1"/>
    </source>
</evidence>
<keyword evidence="7 11" id="KW-0675">Receptor</keyword>
<comment type="similarity">
    <text evidence="2">Belongs to the G-protein coupled receptor 1 family.</text>
</comment>
<keyword evidence="5" id="KW-0297">G-protein coupled receptor</keyword>
<dbReference type="InterPro" id="IPR000276">
    <property type="entry name" value="GPCR_Rhodpsn"/>
</dbReference>
<proteinExistence type="inferred from homology"/>
<keyword evidence="12" id="KW-1185">Reference proteome</keyword>
<feature type="domain" description="G-protein coupled receptors family 1 profile" evidence="10">
    <location>
        <begin position="55"/>
        <end position="326"/>
    </location>
</feature>
<feature type="transmembrane region" description="Helical" evidence="9">
    <location>
        <begin position="116"/>
        <end position="134"/>
    </location>
</feature>
<feature type="transmembrane region" description="Helical" evidence="9">
    <location>
        <begin position="39"/>
        <end position="64"/>
    </location>
</feature>
<dbReference type="OrthoDB" id="10049706at2759"/>
<dbReference type="SUPFAM" id="SSF81321">
    <property type="entry name" value="Family A G protein-coupled receptor-like"/>
    <property type="match status" value="1"/>
</dbReference>
<sequence>MNLTQELLQDIATPFNTSIDFNDSSVLNYKPYSERPETYIVPVVFLFIFISGVFGNISVIYIVIEEKLIQSPSYLYILNLSFGDLIVILGTVPFVCTIYTFESWPYGKFVCKASEFISDVSIAVSVFTLSTMSFDRYKAAFSTVVRTAYQRKSFNILRSPTGLSIVFIWMLAIVFAIPAAYNSFLYEINVGANKSIVVCYPFPPEYGDWYPKTIVLSKFMLFYIIPLIIIACCYISIALHLINKSKHASTGNAQFQRSSQRNFSRAKIVLSFVFIFMICFFPNHMFMIWFYFHPNSHQLYNDFWHTWRIVAFVLSFLNSCLNPITLYVTSDHFKHLCNVHIFHPLCKTRITRNETENSNIELSTQQIVHNVSAVNVTVI</sequence>
<evidence type="ECO:0000256" key="6">
    <source>
        <dbReference type="ARBA" id="ARBA00023136"/>
    </source>
</evidence>
<keyword evidence="3 9" id="KW-0812">Transmembrane</keyword>
<dbReference type="PANTHER" id="PTHR45695:SF26">
    <property type="entry name" value="NEUROPEPTIDE CCHAMIDE-1 RECEPTOR"/>
    <property type="match status" value="1"/>
</dbReference>
<reference evidence="11 12" key="1">
    <citation type="journal article" date="2018" name="Gigascience">
        <title>Genomes of trombidid mites reveal novel predicted allergens and laterally-transferred genes associated with secondary metabolism.</title>
        <authorList>
            <person name="Dong X."/>
            <person name="Chaisiri K."/>
            <person name="Xia D."/>
            <person name="Armstrong S.D."/>
            <person name="Fang Y."/>
            <person name="Donnelly M.J."/>
            <person name="Kadowaki T."/>
            <person name="McGarry J.W."/>
            <person name="Darby A.C."/>
            <person name="Makepeace B.L."/>
        </authorList>
    </citation>
    <scope>NUCLEOTIDE SEQUENCE [LARGE SCALE GENOMIC DNA]</scope>
    <source>
        <strain evidence="11">UoL-WK</strain>
    </source>
</reference>
<feature type="transmembrane region" description="Helical" evidence="9">
    <location>
        <begin position="304"/>
        <end position="328"/>
    </location>
</feature>
<evidence type="ECO:0000313" key="12">
    <source>
        <dbReference type="Proteomes" id="UP000285301"/>
    </source>
</evidence>
<feature type="transmembrane region" description="Helical" evidence="9">
    <location>
        <begin position="220"/>
        <end position="242"/>
    </location>
</feature>
<evidence type="ECO:0000256" key="5">
    <source>
        <dbReference type="ARBA" id="ARBA00023040"/>
    </source>
</evidence>
<evidence type="ECO:0000256" key="8">
    <source>
        <dbReference type="ARBA" id="ARBA00023224"/>
    </source>
</evidence>
<evidence type="ECO:0000256" key="1">
    <source>
        <dbReference type="ARBA" id="ARBA00004141"/>
    </source>
</evidence>